<dbReference type="RefSeq" id="WP_146301019.1">
    <property type="nucleotide sequence ID" value="NZ_CP042301.2"/>
</dbReference>
<dbReference type="SUPFAM" id="SSF109854">
    <property type="entry name" value="DinB/YfiT-like putative metalloenzymes"/>
    <property type="match status" value="1"/>
</dbReference>
<reference evidence="2" key="1">
    <citation type="submission" date="2020-04" db="EMBL/GenBank/DDBJ databases">
        <title>Nitratireductor sp. nov. isolated from mangrove soil.</title>
        <authorList>
            <person name="Ye Y."/>
        </authorList>
    </citation>
    <scope>NUCLEOTIDE SEQUENCE</scope>
    <source>
        <strain evidence="2">SY7</strain>
    </source>
</reference>
<dbReference type="InterPro" id="IPR034660">
    <property type="entry name" value="DinB/YfiT-like"/>
</dbReference>
<sequence>MQQTDTDLAAREALRARQGSGARYDAANAPADELLLARRGAAFFARKLNELTDTDLEAPSLREGRTRAYVIAEVSYQARMMAIGLKSLREELTAEEAGWVPDIGLAATLPPRALRHLYAHADVHLNVEFRDLQPPHWEQEVAIGEGRPAPVRSVPLLRARTIWRSAIDLGNGARMADMPPVLL</sequence>
<evidence type="ECO:0000313" key="2">
    <source>
        <dbReference type="EMBL" id="QDZ02382.1"/>
    </source>
</evidence>
<gene>
    <name evidence="2" type="ORF">FQ775_19515</name>
</gene>
<accession>A0A5B8L3N5</accession>
<dbReference type="KEGG" id="niy:FQ775_19515"/>
<dbReference type="AlphaFoldDB" id="A0A5B8L3N5"/>
<evidence type="ECO:0000259" key="1">
    <source>
        <dbReference type="Pfam" id="PF11716"/>
    </source>
</evidence>
<dbReference type="GO" id="GO:0016853">
    <property type="term" value="F:isomerase activity"/>
    <property type="evidence" value="ECO:0007669"/>
    <property type="project" value="UniProtKB-KW"/>
</dbReference>
<dbReference type="OrthoDB" id="7847787at2"/>
<organism evidence="2 3">
    <name type="scientific">Nitratireductor mangrovi</name>
    <dbReference type="NCBI Taxonomy" id="2599600"/>
    <lineage>
        <taxon>Bacteria</taxon>
        <taxon>Pseudomonadati</taxon>
        <taxon>Pseudomonadota</taxon>
        <taxon>Alphaproteobacteria</taxon>
        <taxon>Hyphomicrobiales</taxon>
        <taxon>Phyllobacteriaceae</taxon>
        <taxon>Nitratireductor</taxon>
    </lineage>
</organism>
<protein>
    <submittedName>
        <fullName evidence="2">Maleylpyruvate isomerase</fullName>
    </submittedName>
</protein>
<proteinExistence type="predicted"/>
<name>A0A5B8L3N5_9HYPH</name>
<keyword evidence="3" id="KW-1185">Reference proteome</keyword>
<dbReference type="GO" id="GO:0046872">
    <property type="term" value="F:metal ion binding"/>
    <property type="evidence" value="ECO:0007669"/>
    <property type="project" value="InterPro"/>
</dbReference>
<keyword evidence="2" id="KW-0413">Isomerase</keyword>
<evidence type="ECO:0000313" key="3">
    <source>
        <dbReference type="Proteomes" id="UP000321389"/>
    </source>
</evidence>
<dbReference type="EMBL" id="CP042301">
    <property type="protein sequence ID" value="QDZ02382.1"/>
    <property type="molecule type" value="Genomic_DNA"/>
</dbReference>
<feature type="domain" description="Mycothiol-dependent maleylpyruvate isomerase metal-binding" evidence="1">
    <location>
        <begin position="38"/>
        <end position="163"/>
    </location>
</feature>
<dbReference type="Proteomes" id="UP000321389">
    <property type="component" value="Chromosome"/>
</dbReference>
<dbReference type="Pfam" id="PF11716">
    <property type="entry name" value="MDMPI_N"/>
    <property type="match status" value="1"/>
</dbReference>
<dbReference type="Gene3D" id="1.20.120.450">
    <property type="entry name" value="dinb family like domain"/>
    <property type="match status" value="1"/>
</dbReference>
<dbReference type="InterPro" id="IPR024344">
    <property type="entry name" value="MDMPI_metal-binding"/>
</dbReference>